<keyword evidence="3" id="KW-0812">Transmembrane</keyword>
<dbReference type="Proteomes" id="UP000215506">
    <property type="component" value="Unassembled WGS sequence"/>
</dbReference>
<keyword evidence="2 3" id="KW-0472">Membrane</keyword>
<dbReference type="PANTHER" id="PTHR37042">
    <property type="entry name" value="OUTER MEMBRANE PROTEIN RV1973"/>
    <property type="match status" value="1"/>
</dbReference>
<comment type="caution">
    <text evidence="4">The sequence shown here is derived from an EMBL/GenBank/DDBJ whole genome shotgun (WGS) entry which is preliminary data.</text>
</comment>
<evidence type="ECO:0000313" key="4">
    <source>
        <dbReference type="EMBL" id="OXR43136.1"/>
    </source>
</evidence>
<organism evidence="4 5">
    <name type="scientific">Nocardia cerradoensis</name>
    <dbReference type="NCBI Taxonomy" id="85688"/>
    <lineage>
        <taxon>Bacteria</taxon>
        <taxon>Bacillati</taxon>
        <taxon>Actinomycetota</taxon>
        <taxon>Actinomycetes</taxon>
        <taxon>Mycobacteriales</taxon>
        <taxon>Nocardiaceae</taxon>
        <taxon>Nocardia</taxon>
    </lineage>
</organism>
<keyword evidence="5" id="KW-1185">Reference proteome</keyword>
<sequence length="229" mass="24202">MITHTSILYLRRIASVAADLVPVAIVAAAALMVTSVLGRPLWMEVVCGVVIAAALGFAAWNAVLRCRGNGRRRLLLAAAPPILALAVLVSLQTLIQHPADSDLADSRDTVAKTASDSTVLVLSYKPETVDQDLATAKTRLTGDFLDTYGKLADTVVGPAAKEKQVTMRATPVGAAVESVSKDQATVIVYINQTTTVAGNPAPSQSQNALRVGLTKVSGRWLINRFDPLF</sequence>
<accession>A0A231H2R9</accession>
<feature type="transmembrane region" description="Helical" evidence="3">
    <location>
        <begin position="74"/>
        <end position="95"/>
    </location>
</feature>
<evidence type="ECO:0000313" key="5">
    <source>
        <dbReference type="Proteomes" id="UP000215506"/>
    </source>
</evidence>
<evidence type="ECO:0000256" key="1">
    <source>
        <dbReference type="ARBA" id="ARBA00004370"/>
    </source>
</evidence>
<protein>
    <submittedName>
        <fullName evidence="4">Uncharacterized protein</fullName>
    </submittedName>
</protein>
<feature type="transmembrane region" description="Helical" evidence="3">
    <location>
        <begin position="41"/>
        <end position="62"/>
    </location>
</feature>
<name>A0A231H2R9_9NOCA</name>
<dbReference type="EMBL" id="NGAF01000010">
    <property type="protein sequence ID" value="OXR43136.1"/>
    <property type="molecule type" value="Genomic_DNA"/>
</dbReference>
<comment type="subcellular location">
    <subcellularLocation>
        <location evidence="1">Membrane</location>
    </subcellularLocation>
</comment>
<evidence type="ECO:0000256" key="3">
    <source>
        <dbReference type="SAM" id="Phobius"/>
    </source>
</evidence>
<gene>
    <name evidence="4" type="ORF">B7C42_04558</name>
</gene>
<feature type="transmembrane region" description="Helical" evidence="3">
    <location>
        <begin position="12"/>
        <end position="35"/>
    </location>
</feature>
<dbReference type="GO" id="GO:0016020">
    <property type="term" value="C:membrane"/>
    <property type="evidence" value="ECO:0007669"/>
    <property type="project" value="UniProtKB-SubCell"/>
</dbReference>
<dbReference type="PANTHER" id="PTHR37042:SF4">
    <property type="entry name" value="OUTER MEMBRANE PROTEIN RV1973"/>
    <property type="match status" value="1"/>
</dbReference>
<evidence type="ECO:0000256" key="2">
    <source>
        <dbReference type="ARBA" id="ARBA00023136"/>
    </source>
</evidence>
<dbReference type="AlphaFoldDB" id="A0A231H2R9"/>
<proteinExistence type="predicted"/>
<keyword evidence="3" id="KW-1133">Transmembrane helix</keyword>
<reference evidence="4 5" key="1">
    <citation type="submission" date="2017-07" db="EMBL/GenBank/DDBJ databases">
        <title>First draft Genome Sequence of Nocardia cerradoensis isolated from human infection.</title>
        <authorList>
            <person name="Carrasco G."/>
        </authorList>
    </citation>
    <scope>NUCLEOTIDE SEQUENCE [LARGE SCALE GENOMIC DNA]</scope>
    <source>
        <strain evidence="4 5">CNM20130759</strain>
    </source>
</reference>